<dbReference type="GO" id="GO:0007032">
    <property type="term" value="P:endosome organization"/>
    <property type="evidence" value="ECO:0007669"/>
    <property type="project" value="TreeGrafter"/>
</dbReference>
<organism evidence="5 18">
    <name type="scientific">Phytophthora fragariae</name>
    <dbReference type="NCBI Taxonomy" id="53985"/>
    <lineage>
        <taxon>Eukaryota</taxon>
        <taxon>Sar</taxon>
        <taxon>Stramenopiles</taxon>
        <taxon>Oomycota</taxon>
        <taxon>Peronosporomycetes</taxon>
        <taxon>Peronosporales</taxon>
        <taxon>Peronosporaceae</taxon>
        <taxon>Phytophthora</taxon>
    </lineage>
</organism>
<dbReference type="GO" id="GO:0005769">
    <property type="term" value="C:early endosome"/>
    <property type="evidence" value="ECO:0007669"/>
    <property type="project" value="TreeGrafter"/>
</dbReference>
<dbReference type="InterPro" id="IPR011993">
    <property type="entry name" value="PH-like_dom_sf"/>
</dbReference>
<evidence type="ECO:0000313" key="14">
    <source>
        <dbReference type="Proteomes" id="UP000437068"/>
    </source>
</evidence>
<dbReference type="InterPro" id="IPR001849">
    <property type="entry name" value="PH_domain"/>
</dbReference>
<evidence type="ECO:0000313" key="15">
    <source>
        <dbReference type="Proteomes" id="UP000440367"/>
    </source>
</evidence>
<dbReference type="EMBL" id="QXGB01001172">
    <property type="protein sequence ID" value="KAE9195642.1"/>
    <property type="molecule type" value="Genomic_DNA"/>
</dbReference>
<gene>
    <name evidence="11" type="ORF">PF001_g16477</name>
    <name evidence="10" type="ORF">PF002_g18506</name>
    <name evidence="9" type="ORF">PF005_g17201</name>
    <name evidence="7" type="ORF">PF006_g16831</name>
    <name evidence="6" type="ORF">PF007_g17335</name>
    <name evidence="4" type="ORF">PF009_g18399</name>
    <name evidence="8" type="ORF">PF010_g1860</name>
    <name evidence="5" type="ORF">PF011_g16611</name>
</gene>
<evidence type="ECO:0000313" key="19">
    <source>
        <dbReference type="Proteomes" id="UP000488956"/>
    </source>
</evidence>
<dbReference type="Gene3D" id="2.30.29.30">
    <property type="entry name" value="Pleckstrin-homology domain (PH domain)/Phosphotyrosine-binding domain (PTB)"/>
    <property type="match status" value="2"/>
</dbReference>
<dbReference type="GO" id="GO:0005802">
    <property type="term" value="C:trans-Golgi network"/>
    <property type="evidence" value="ECO:0007669"/>
    <property type="project" value="TreeGrafter"/>
</dbReference>
<protein>
    <recommendedName>
        <fullName evidence="3">PH domain-containing protein</fullName>
    </recommendedName>
</protein>
<evidence type="ECO:0000313" key="7">
    <source>
        <dbReference type="EMBL" id="KAE9126016.1"/>
    </source>
</evidence>
<dbReference type="EMBL" id="QXGD01001220">
    <property type="protein sequence ID" value="KAE9211520.1"/>
    <property type="molecule type" value="Genomic_DNA"/>
</dbReference>
<dbReference type="PANTHER" id="PTHR22902:SF27">
    <property type="entry name" value="PLECKSTRIN HOMOLOGY DOMAIN-CONTAINING FAMILY A MEMBER 3"/>
    <property type="match status" value="1"/>
</dbReference>
<evidence type="ECO:0000313" key="9">
    <source>
        <dbReference type="EMBL" id="KAE9195642.1"/>
    </source>
</evidence>
<dbReference type="EMBL" id="QXFX01000049">
    <property type="protein sequence ID" value="KAE9135967.1"/>
    <property type="molecule type" value="Genomic_DNA"/>
</dbReference>
<dbReference type="Proteomes" id="UP000429523">
    <property type="component" value="Unassembled WGS sequence"/>
</dbReference>
<dbReference type="Proteomes" id="UP000440732">
    <property type="component" value="Unassembled WGS sequence"/>
</dbReference>
<accession>A0A6A3JI27</accession>
<feature type="domain" description="PH" evidence="3">
    <location>
        <begin position="200"/>
        <end position="293"/>
    </location>
</feature>
<evidence type="ECO:0000256" key="1">
    <source>
        <dbReference type="ARBA" id="ARBA00022553"/>
    </source>
</evidence>
<dbReference type="AlphaFoldDB" id="A0A6A3JI27"/>
<dbReference type="Proteomes" id="UP000437068">
    <property type="component" value="Unassembled WGS sequence"/>
</dbReference>
<dbReference type="Pfam" id="PF00169">
    <property type="entry name" value="PH"/>
    <property type="match status" value="1"/>
</dbReference>
<dbReference type="FunFam" id="2.30.29.30:FF:000468">
    <property type="entry name" value="Uncharacterized protein"/>
    <property type="match status" value="1"/>
</dbReference>
<keyword evidence="13" id="KW-1185">Reference proteome</keyword>
<evidence type="ECO:0000313" key="10">
    <source>
        <dbReference type="EMBL" id="KAE9211520.1"/>
    </source>
</evidence>
<dbReference type="Proteomes" id="UP000433483">
    <property type="component" value="Unassembled WGS sequence"/>
</dbReference>
<dbReference type="SUPFAM" id="SSF50729">
    <property type="entry name" value="PH domain-like"/>
    <property type="match status" value="2"/>
</dbReference>
<dbReference type="PROSITE" id="PS50003">
    <property type="entry name" value="PH_DOMAIN"/>
    <property type="match status" value="2"/>
</dbReference>
<dbReference type="GO" id="GO:0001881">
    <property type="term" value="P:receptor recycling"/>
    <property type="evidence" value="ECO:0007669"/>
    <property type="project" value="TreeGrafter"/>
</dbReference>
<reference evidence="18 19" key="1">
    <citation type="submission" date="2018-09" db="EMBL/GenBank/DDBJ databases">
        <title>Genomic investigation of the strawberry pathogen Phytophthora fragariae indicates pathogenicity is determined by transcriptional variation in three key races.</title>
        <authorList>
            <person name="Adams T.M."/>
            <person name="Armitage A.D."/>
            <person name="Sobczyk M.K."/>
            <person name="Bates H.J."/>
            <person name="Dunwell J.M."/>
            <person name="Nellist C.F."/>
            <person name="Harrison R.J."/>
        </authorList>
    </citation>
    <scope>NUCLEOTIDE SEQUENCE [LARGE SCALE GENOMIC DNA]</scope>
    <source>
        <strain evidence="11 14">A4</strain>
        <strain evidence="10 15">BC-1</strain>
        <strain evidence="9 13">NOV-27</strain>
        <strain evidence="7 16">NOV-5</strain>
        <strain evidence="6 17">NOV-71</strain>
        <strain evidence="4 12">NOV-9</strain>
        <strain evidence="8 19">ONT-3</strain>
        <strain evidence="5 18">SCRP245</strain>
    </source>
</reference>
<dbReference type="GO" id="GO:0055037">
    <property type="term" value="C:recycling endosome"/>
    <property type="evidence" value="ECO:0007669"/>
    <property type="project" value="TreeGrafter"/>
</dbReference>
<evidence type="ECO:0000313" key="5">
    <source>
        <dbReference type="EMBL" id="KAE8994759.1"/>
    </source>
</evidence>
<dbReference type="GO" id="GO:0042147">
    <property type="term" value="P:retrograde transport, endosome to Golgi"/>
    <property type="evidence" value="ECO:0007669"/>
    <property type="project" value="TreeGrafter"/>
</dbReference>
<evidence type="ECO:0000313" key="16">
    <source>
        <dbReference type="Proteomes" id="UP000440732"/>
    </source>
</evidence>
<dbReference type="EMBL" id="QXFW01001200">
    <property type="protein sequence ID" value="KAE8994759.1"/>
    <property type="molecule type" value="Genomic_DNA"/>
</dbReference>
<evidence type="ECO:0000313" key="6">
    <source>
        <dbReference type="EMBL" id="KAE9095553.1"/>
    </source>
</evidence>
<name>A0A6A3JI27_9STRA</name>
<dbReference type="Proteomes" id="UP000488956">
    <property type="component" value="Unassembled WGS sequence"/>
</dbReference>
<evidence type="ECO:0000256" key="2">
    <source>
        <dbReference type="SAM" id="MobiDB-lite"/>
    </source>
</evidence>
<dbReference type="Proteomes" id="UP000460718">
    <property type="component" value="Unassembled WGS sequence"/>
</dbReference>
<dbReference type="EMBL" id="QXGA01001198">
    <property type="protein sequence ID" value="KAE9126016.1"/>
    <property type="molecule type" value="Genomic_DNA"/>
</dbReference>
<proteinExistence type="predicted"/>
<evidence type="ECO:0000313" key="8">
    <source>
        <dbReference type="EMBL" id="KAE9135967.1"/>
    </source>
</evidence>
<dbReference type="OrthoDB" id="185175at2759"/>
<comment type="caution">
    <text evidence="5">The sequence shown here is derived from an EMBL/GenBank/DDBJ whole genome shotgun (WGS) entry which is preliminary data.</text>
</comment>
<feature type="region of interest" description="Disordered" evidence="2">
    <location>
        <begin position="1"/>
        <end position="23"/>
    </location>
</feature>
<evidence type="ECO:0000313" key="11">
    <source>
        <dbReference type="EMBL" id="KAE9297282.1"/>
    </source>
</evidence>
<evidence type="ECO:0000313" key="18">
    <source>
        <dbReference type="Proteomes" id="UP000460718"/>
    </source>
</evidence>
<dbReference type="Proteomes" id="UP000441208">
    <property type="component" value="Unassembled WGS sequence"/>
</dbReference>
<evidence type="ECO:0000313" key="12">
    <source>
        <dbReference type="Proteomes" id="UP000429523"/>
    </source>
</evidence>
<evidence type="ECO:0000259" key="3">
    <source>
        <dbReference type="PROSITE" id="PS50003"/>
    </source>
</evidence>
<feature type="domain" description="PH" evidence="3">
    <location>
        <begin position="51"/>
        <end position="165"/>
    </location>
</feature>
<evidence type="ECO:0000313" key="4">
    <source>
        <dbReference type="EMBL" id="KAE8931539.1"/>
    </source>
</evidence>
<dbReference type="CDD" id="cd00821">
    <property type="entry name" value="PH"/>
    <property type="match status" value="1"/>
</dbReference>
<dbReference type="Proteomes" id="UP000440367">
    <property type="component" value="Unassembled WGS sequence"/>
</dbReference>
<evidence type="ECO:0000313" key="17">
    <source>
        <dbReference type="Proteomes" id="UP000441208"/>
    </source>
</evidence>
<dbReference type="SMART" id="SM00233">
    <property type="entry name" value="PH"/>
    <property type="match status" value="2"/>
</dbReference>
<dbReference type="InterPro" id="IPR045188">
    <property type="entry name" value="Boi1/Boi2-like"/>
</dbReference>
<feature type="compositionally biased region" description="Low complexity" evidence="2">
    <location>
        <begin position="1"/>
        <end position="11"/>
    </location>
</feature>
<keyword evidence="1" id="KW-0597">Phosphoprotein</keyword>
<dbReference type="EMBL" id="QXFZ01001168">
    <property type="protein sequence ID" value="KAE9095553.1"/>
    <property type="molecule type" value="Genomic_DNA"/>
</dbReference>
<dbReference type="GO" id="GO:0005829">
    <property type="term" value="C:cytosol"/>
    <property type="evidence" value="ECO:0007669"/>
    <property type="project" value="GOC"/>
</dbReference>
<dbReference type="EMBL" id="QXGE01001134">
    <property type="protein sequence ID" value="KAE9297282.1"/>
    <property type="molecule type" value="Genomic_DNA"/>
</dbReference>
<dbReference type="PANTHER" id="PTHR22902">
    <property type="entry name" value="SESQUIPEDALIAN"/>
    <property type="match status" value="1"/>
</dbReference>
<evidence type="ECO:0000313" key="13">
    <source>
        <dbReference type="Proteomes" id="UP000433483"/>
    </source>
</evidence>
<sequence length="293" mass="32451">MNHRTPSTGPSRRGGGRSRNGLSIPGLNVDIEMLVQSTQGSAMHFGRKTAGEKFHGWLWKKSGRFSKWRNQHFVLDGALLTYYDTFPTDQFVSESSLMPIAGDNLFTTKSESTPAGAVRVAHVETSQKSKIAFKVYAVSGKIIDVRANNETLCRQWVDRLNEASALAKRQESLNTSTTSTASSTLSAGYSDSELDLLCNIVDKSGWLEVGDRKSKRARFCVIQGNMFTVYDTEDAWAVPLSRAYVTHAEKISEATCEFSVSTCAGKITKTLMVRAKSHDEMHLWMEALSNAFE</sequence>
<dbReference type="EMBL" id="QXGF01001228">
    <property type="protein sequence ID" value="KAE8931539.1"/>
    <property type="molecule type" value="Genomic_DNA"/>
</dbReference>